<organism evidence="6 7">
    <name type="scientific">Varibaculum cambriense</name>
    <dbReference type="NCBI Taxonomy" id="184870"/>
    <lineage>
        <taxon>Bacteria</taxon>
        <taxon>Bacillati</taxon>
        <taxon>Actinomycetota</taxon>
        <taxon>Actinomycetes</taxon>
        <taxon>Actinomycetales</taxon>
        <taxon>Actinomycetaceae</taxon>
        <taxon>Varibaculum</taxon>
    </lineage>
</organism>
<sequence>MFIWNPKPDKDVLGQAGQAGPNTDQSINENKVLPGQKLQYRVGVDMNLPNNTDRAYELKRFDIVDNYDKNFILNKKSIKIVDNRNRSRVIPRSQYKIVFDDAKHSFTISFSKEWMDKEAKNTSHMDKAAANTPDWLTLTFDGKVSDSIAAGTKVKNQAFQVVNDSTTPTNWVTNEVPPTKPLKEDLNEAGEDINGKTVITGDKIVYRVTLDASPLPANADSKNKLAYWVHKLGITDDYDEEYLNLTASGVKIVQADTGKDVTGEFNIQVKNGKAYAFAKTHDYTNEEGVTIKGDPQPSDLEAYDKAPIKPDQDPIIDQGLMGHKYWVYLTTQVKKSKDGYVIRNQAIQNLENMRQVTNVVHNPLKEINPKKDVVVDAKADAKSINNSTVKLDGVFAYKLSSSILPAARASKTTQWSITDDYNEKADQYTGQWSVLAERDIFDENGKVVFAKGSTIAKAVNPLAEVFEANGEYLNAKVDLTSGGKVVLKKGDNIKQADKAIFKITDSSAKVTADVFAGKEKVLPAGSVLNFNDLKKAATSDGKTYFKVTEKGGVIIIEAQKDLFDLVNTDKSMASEQGWSAYIGMRRISVGTIKNKHTETYNGVKRDSNEVVTKTPENPAISVIKWDKDSGKQAGDRNDAKDALTVKGNQVIMFTIKNTGDVPLVDVKLADKTVKGSGHIQDIKCPDGLAKGLKVGEEVTCEGNLTGVKPGETHTDIATVTGKSFYSGKQVSASDPWNGKGVAKGGGLAKTGATSMLALLTCLMLAGAGSGVVAYRRKTTM</sequence>
<reference evidence="6 7" key="1">
    <citation type="submission" date="2016-01" db="EMBL/GenBank/DDBJ databases">
        <authorList>
            <person name="Mitreva M."/>
            <person name="Pepin K.H."/>
            <person name="Mihindukulasuriya K.A."/>
            <person name="Fulton R."/>
            <person name="Fronick C."/>
            <person name="O'Laughlin M."/>
            <person name="Miner T."/>
            <person name="Herter B."/>
            <person name="Rosa B.A."/>
            <person name="Cordes M."/>
            <person name="Tomlinson C."/>
            <person name="Wollam A."/>
            <person name="Palsikar V.B."/>
            <person name="Mardis E.R."/>
            <person name="Wilson R.K."/>
        </authorList>
    </citation>
    <scope>NUCLEOTIDE SEQUENCE [LARGE SCALE GENOMIC DNA]</scope>
    <source>
        <strain evidence="6 7">DNF00696</strain>
    </source>
</reference>
<feature type="domain" description="Cell surface antigen C-terminal" evidence="3">
    <location>
        <begin position="511"/>
        <end position="615"/>
    </location>
</feature>
<proteinExistence type="predicted"/>
<evidence type="ECO:0000313" key="6">
    <source>
        <dbReference type="EMBL" id="KXB81295.1"/>
    </source>
</evidence>
<feature type="transmembrane region" description="Helical" evidence="2">
    <location>
        <begin position="755"/>
        <end position="774"/>
    </location>
</feature>
<dbReference type="EMBL" id="LSDN01000011">
    <property type="protein sequence ID" value="KXB81295.1"/>
    <property type="molecule type" value="Genomic_DNA"/>
</dbReference>
<dbReference type="NCBIfam" id="TIGR04228">
    <property type="entry name" value="isopep_sspB_C2"/>
    <property type="match status" value="2"/>
</dbReference>
<feature type="region of interest" description="Disordered" evidence="1">
    <location>
        <begin position="1"/>
        <end position="26"/>
    </location>
</feature>
<feature type="domain" description="Adhesin isopeptide-forming adherence" evidence="4">
    <location>
        <begin position="181"/>
        <end position="364"/>
    </location>
</feature>
<evidence type="ECO:0000259" key="5">
    <source>
        <dbReference type="Pfam" id="PF24346"/>
    </source>
</evidence>
<keyword evidence="2" id="KW-1133">Transmembrane helix</keyword>
<evidence type="ECO:0000259" key="4">
    <source>
        <dbReference type="Pfam" id="PF17998"/>
    </source>
</evidence>
<feature type="domain" description="DUF7507" evidence="5">
    <location>
        <begin position="652"/>
        <end position="722"/>
    </location>
</feature>
<name>A0AB34X0Q0_9ACTO</name>
<dbReference type="Pfam" id="PF24346">
    <property type="entry name" value="DUF7507"/>
    <property type="match status" value="1"/>
</dbReference>
<keyword evidence="2" id="KW-0472">Membrane</keyword>
<dbReference type="AlphaFoldDB" id="A0AB34X0Q0"/>
<dbReference type="InterPro" id="IPR026345">
    <property type="entry name" value="Adh_isopep-form_adh_dom"/>
</dbReference>
<evidence type="ECO:0000259" key="3">
    <source>
        <dbReference type="Pfam" id="PF16364"/>
    </source>
</evidence>
<keyword evidence="2" id="KW-0812">Transmembrane</keyword>
<evidence type="ECO:0000313" key="7">
    <source>
        <dbReference type="Proteomes" id="UP000070572"/>
    </source>
</evidence>
<dbReference type="InterPro" id="IPR032300">
    <property type="entry name" value="Antigen_C"/>
</dbReference>
<protein>
    <submittedName>
        <fullName evidence="6">LPXTG-motif protein cell wall anchor domain protein</fullName>
    </submittedName>
</protein>
<dbReference type="Gene3D" id="2.60.40.740">
    <property type="match status" value="4"/>
</dbReference>
<dbReference type="Pfam" id="PF16364">
    <property type="entry name" value="Antigen_C"/>
    <property type="match status" value="2"/>
</dbReference>
<gene>
    <name evidence="6" type="ORF">HMPREF1862_00567</name>
</gene>
<feature type="domain" description="Cell surface antigen C-terminal" evidence="3">
    <location>
        <begin position="368"/>
        <end position="458"/>
    </location>
</feature>
<accession>A0AB34X0Q0</accession>
<dbReference type="InterPro" id="IPR055354">
    <property type="entry name" value="DUF7507"/>
</dbReference>
<evidence type="ECO:0000256" key="1">
    <source>
        <dbReference type="SAM" id="MobiDB-lite"/>
    </source>
</evidence>
<feature type="domain" description="Adhesin isopeptide-forming adherence" evidence="4">
    <location>
        <begin position="24"/>
        <end position="176"/>
    </location>
</feature>
<comment type="caution">
    <text evidence="6">The sequence shown here is derived from an EMBL/GenBank/DDBJ whole genome shotgun (WGS) entry which is preliminary data.</text>
</comment>
<dbReference type="Proteomes" id="UP000070572">
    <property type="component" value="Unassembled WGS sequence"/>
</dbReference>
<dbReference type="Pfam" id="PF17998">
    <property type="entry name" value="AgI_II_C2"/>
    <property type="match status" value="2"/>
</dbReference>
<evidence type="ECO:0000256" key="2">
    <source>
        <dbReference type="SAM" id="Phobius"/>
    </source>
</evidence>